<dbReference type="RefSeq" id="XP_033603247.1">
    <property type="nucleotide sequence ID" value="XM_033740078.1"/>
</dbReference>
<evidence type="ECO:0000313" key="9">
    <source>
        <dbReference type="EMBL" id="KAF2760796.1"/>
    </source>
</evidence>
<keyword evidence="4 7" id="KW-0472">Membrane</keyword>
<dbReference type="GeneID" id="54481132"/>
<evidence type="ECO:0000313" key="10">
    <source>
        <dbReference type="Proteomes" id="UP000799437"/>
    </source>
</evidence>
<feature type="region of interest" description="Disordered" evidence="6">
    <location>
        <begin position="295"/>
        <end position="324"/>
    </location>
</feature>
<sequence>MSKTYTPEFLAQNSGEDLIACATIFIILNTTFVGLRFYARFTKQTSLGLDDYVIAFAWVANIGLCVLAITMVPIAGVGRHAAYIHKAHPEKIMSWAKSIYALEWLYLPAVALPKVSILLMYLRIFPYGWVKVSTKILIFVVLANWFAYLIVSSLQCIPVEFQWDKSIEGGRCFDQVTFYKTVNIPTIVTDVIMLLLPIQPVLGLNASVTRKVALCFIFLAGSVGSVAACMRMAAFFHTNAFTDNTWASVELVGWSVAEPGMYLTAACLMCLRPLLIRLGRKLHLTRFMSKHSVSANSATNHMRTPPSARSKTTTTDVDLDMDMDDDDDDDTYALHERLGSADSRAEIGGGGVAPGTARTVEGKMVGEGRF</sequence>
<feature type="transmembrane region" description="Helical" evidence="7">
    <location>
        <begin position="136"/>
        <end position="157"/>
    </location>
</feature>
<evidence type="ECO:0000256" key="6">
    <source>
        <dbReference type="SAM" id="MobiDB-lite"/>
    </source>
</evidence>
<feature type="transmembrane region" description="Helical" evidence="7">
    <location>
        <begin position="58"/>
        <end position="78"/>
    </location>
</feature>
<evidence type="ECO:0000256" key="7">
    <source>
        <dbReference type="SAM" id="Phobius"/>
    </source>
</evidence>
<reference evidence="9" key="1">
    <citation type="journal article" date="2020" name="Stud. Mycol.">
        <title>101 Dothideomycetes genomes: a test case for predicting lifestyles and emergence of pathogens.</title>
        <authorList>
            <person name="Haridas S."/>
            <person name="Albert R."/>
            <person name="Binder M."/>
            <person name="Bloem J."/>
            <person name="Labutti K."/>
            <person name="Salamov A."/>
            <person name="Andreopoulos B."/>
            <person name="Baker S."/>
            <person name="Barry K."/>
            <person name="Bills G."/>
            <person name="Bluhm B."/>
            <person name="Cannon C."/>
            <person name="Castanera R."/>
            <person name="Culley D."/>
            <person name="Daum C."/>
            <person name="Ezra D."/>
            <person name="Gonzalez J."/>
            <person name="Henrissat B."/>
            <person name="Kuo A."/>
            <person name="Liang C."/>
            <person name="Lipzen A."/>
            <person name="Lutzoni F."/>
            <person name="Magnuson J."/>
            <person name="Mondo S."/>
            <person name="Nolan M."/>
            <person name="Ohm R."/>
            <person name="Pangilinan J."/>
            <person name="Park H.-J."/>
            <person name="Ramirez L."/>
            <person name="Alfaro M."/>
            <person name="Sun H."/>
            <person name="Tritt A."/>
            <person name="Yoshinaga Y."/>
            <person name="Zwiers L.-H."/>
            <person name="Turgeon B."/>
            <person name="Goodwin S."/>
            <person name="Spatafora J."/>
            <person name="Crous P."/>
            <person name="Grigoriev I."/>
        </authorList>
    </citation>
    <scope>NUCLEOTIDE SEQUENCE</scope>
    <source>
        <strain evidence="9">CBS 121739</strain>
    </source>
</reference>
<dbReference type="EMBL" id="ML996567">
    <property type="protein sequence ID" value="KAF2760796.1"/>
    <property type="molecule type" value="Genomic_DNA"/>
</dbReference>
<evidence type="ECO:0000259" key="8">
    <source>
        <dbReference type="Pfam" id="PF20684"/>
    </source>
</evidence>
<gene>
    <name evidence="9" type="ORF">EJ05DRAFT_243018</name>
</gene>
<dbReference type="InterPro" id="IPR052337">
    <property type="entry name" value="SAT4-like"/>
</dbReference>
<feature type="transmembrane region" description="Helical" evidence="7">
    <location>
        <begin position="99"/>
        <end position="124"/>
    </location>
</feature>
<keyword evidence="10" id="KW-1185">Reference proteome</keyword>
<evidence type="ECO:0000256" key="3">
    <source>
        <dbReference type="ARBA" id="ARBA00022989"/>
    </source>
</evidence>
<feature type="compositionally biased region" description="Polar residues" evidence="6">
    <location>
        <begin position="295"/>
        <end position="311"/>
    </location>
</feature>
<feature type="compositionally biased region" description="Basic and acidic residues" evidence="6">
    <location>
        <begin position="360"/>
        <end position="370"/>
    </location>
</feature>
<keyword evidence="2 7" id="KW-0812">Transmembrane</keyword>
<evidence type="ECO:0000256" key="5">
    <source>
        <dbReference type="ARBA" id="ARBA00038359"/>
    </source>
</evidence>
<dbReference type="InterPro" id="IPR049326">
    <property type="entry name" value="Rhodopsin_dom_fungi"/>
</dbReference>
<name>A0A6A6WFV2_9PEZI</name>
<feature type="transmembrane region" description="Helical" evidence="7">
    <location>
        <begin position="212"/>
        <end position="236"/>
    </location>
</feature>
<organism evidence="9 10">
    <name type="scientific">Pseudovirgaria hyperparasitica</name>
    <dbReference type="NCBI Taxonomy" id="470096"/>
    <lineage>
        <taxon>Eukaryota</taxon>
        <taxon>Fungi</taxon>
        <taxon>Dikarya</taxon>
        <taxon>Ascomycota</taxon>
        <taxon>Pezizomycotina</taxon>
        <taxon>Dothideomycetes</taxon>
        <taxon>Dothideomycetes incertae sedis</taxon>
        <taxon>Acrospermales</taxon>
        <taxon>Acrospermaceae</taxon>
        <taxon>Pseudovirgaria</taxon>
    </lineage>
</organism>
<comment type="similarity">
    <text evidence="5">Belongs to the SAT4 family.</text>
</comment>
<evidence type="ECO:0000256" key="1">
    <source>
        <dbReference type="ARBA" id="ARBA00004141"/>
    </source>
</evidence>
<dbReference type="Proteomes" id="UP000799437">
    <property type="component" value="Unassembled WGS sequence"/>
</dbReference>
<feature type="transmembrane region" description="Helical" evidence="7">
    <location>
        <begin position="18"/>
        <end position="38"/>
    </location>
</feature>
<dbReference type="AlphaFoldDB" id="A0A6A6WFV2"/>
<protein>
    <recommendedName>
        <fullName evidence="8">Rhodopsin domain-containing protein</fullName>
    </recommendedName>
</protein>
<feature type="transmembrane region" description="Helical" evidence="7">
    <location>
        <begin position="260"/>
        <end position="279"/>
    </location>
</feature>
<feature type="domain" description="Rhodopsin" evidence="8">
    <location>
        <begin position="35"/>
        <end position="276"/>
    </location>
</feature>
<dbReference type="GO" id="GO:0016020">
    <property type="term" value="C:membrane"/>
    <property type="evidence" value="ECO:0007669"/>
    <property type="project" value="UniProtKB-SubCell"/>
</dbReference>
<evidence type="ECO:0000256" key="4">
    <source>
        <dbReference type="ARBA" id="ARBA00023136"/>
    </source>
</evidence>
<accession>A0A6A6WFV2</accession>
<dbReference type="Pfam" id="PF20684">
    <property type="entry name" value="Fung_rhodopsin"/>
    <property type="match status" value="1"/>
</dbReference>
<dbReference type="PANTHER" id="PTHR33048:SF47">
    <property type="entry name" value="INTEGRAL MEMBRANE PROTEIN-RELATED"/>
    <property type="match status" value="1"/>
</dbReference>
<comment type="subcellular location">
    <subcellularLocation>
        <location evidence="1">Membrane</location>
        <topology evidence="1">Multi-pass membrane protein</topology>
    </subcellularLocation>
</comment>
<feature type="region of interest" description="Disordered" evidence="6">
    <location>
        <begin position="343"/>
        <end position="370"/>
    </location>
</feature>
<evidence type="ECO:0000256" key="2">
    <source>
        <dbReference type="ARBA" id="ARBA00022692"/>
    </source>
</evidence>
<dbReference type="OrthoDB" id="3529975at2759"/>
<proteinExistence type="inferred from homology"/>
<dbReference type="PANTHER" id="PTHR33048">
    <property type="entry name" value="PTH11-LIKE INTEGRAL MEMBRANE PROTEIN (AFU_ORTHOLOGUE AFUA_5G11245)"/>
    <property type="match status" value="1"/>
</dbReference>
<keyword evidence="3 7" id="KW-1133">Transmembrane helix</keyword>